<keyword evidence="3 5" id="KW-0597">Phosphoprotein</keyword>
<gene>
    <name evidence="10" type="ORF">FHS65_000722</name>
</gene>
<evidence type="ECO:0000313" key="10">
    <source>
        <dbReference type="EMBL" id="MBB5660004.1"/>
    </source>
</evidence>
<dbReference type="InterPro" id="IPR001610">
    <property type="entry name" value="PAC"/>
</dbReference>
<dbReference type="SUPFAM" id="SSF55781">
    <property type="entry name" value="GAF domain-like"/>
    <property type="match status" value="1"/>
</dbReference>
<dbReference type="CDD" id="cd00082">
    <property type="entry name" value="HisKA"/>
    <property type="match status" value="1"/>
</dbReference>
<dbReference type="PROSITE" id="PS50113">
    <property type="entry name" value="PAC"/>
    <property type="match status" value="2"/>
</dbReference>
<evidence type="ECO:0000256" key="1">
    <source>
        <dbReference type="ARBA" id="ARBA00000085"/>
    </source>
</evidence>
<keyword evidence="4" id="KW-0902">Two-component regulatory system</keyword>
<dbReference type="FunFam" id="3.30.565.10:FF:000010">
    <property type="entry name" value="Sensor histidine kinase RcsC"/>
    <property type="match status" value="1"/>
</dbReference>
<dbReference type="InterPro" id="IPR003661">
    <property type="entry name" value="HisK_dim/P_dom"/>
</dbReference>
<dbReference type="CDD" id="cd17546">
    <property type="entry name" value="REC_hyHK_CKI1_RcsC-like"/>
    <property type="match status" value="1"/>
</dbReference>
<dbReference type="GO" id="GO:0000155">
    <property type="term" value="F:phosphorelay sensor kinase activity"/>
    <property type="evidence" value="ECO:0007669"/>
    <property type="project" value="InterPro"/>
</dbReference>
<keyword evidence="11" id="KW-1185">Reference proteome</keyword>
<dbReference type="CDD" id="cd16922">
    <property type="entry name" value="HATPase_EvgS-ArcB-TorS-like"/>
    <property type="match status" value="1"/>
</dbReference>
<organism evidence="10 11">
    <name type="scientific">Brevundimonas halotolerans</name>
    <dbReference type="NCBI Taxonomy" id="69670"/>
    <lineage>
        <taxon>Bacteria</taxon>
        <taxon>Pseudomonadati</taxon>
        <taxon>Pseudomonadota</taxon>
        <taxon>Alphaproteobacteria</taxon>
        <taxon>Caulobacterales</taxon>
        <taxon>Caulobacteraceae</taxon>
        <taxon>Brevundimonas</taxon>
    </lineage>
</organism>
<dbReference type="SMART" id="SM00091">
    <property type="entry name" value="PAS"/>
    <property type="match status" value="2"/>
</dbReference>
<dbReference type="InterPro" id="IPR004358">
    <property type="entry name" value="Sig_transdc_His_kin-like_C"/>
</dbReference>
<dbReference type="Gene3D" id="3.30.450.20">
    <property type="entry name" value="PAS domain"/>
    <property type="match status" value="2"/>
</dbReference>
<evidence type="ECO:0000313" key="11">
    <source>
        <dbReference type="Proteomes" id="UP000548978"/>
    </source>
</evidence>
<dbReference type="InterPro" id="IPR035965">
    <property type="entry name" value="PAS-like_dom_sf"/>
</dbReference>
<proteinExistence type="predicted"/>
<feature type="domain" description="PAC" evidence="9">
    <location>
        <begin position="358"/>
        <end position="410"/>
    </location>
</feature>
<dbReference type="CDD" id="cd00130">
    <property type="entry name" value="PAS"/>
    <property type="match status" value="2"/>
</dbReference>
<sequence>MMTDGSGLEGPLDRLTALACTLFDMPHAMISVIHGDQTLFRANVGLNQNAMARDQSASAILVGMGPGAVLVVRDSHLHPTLKNHPMVTGQPGIRFFAGTTISDSRGKAIGAVGVMDVKPHPDFDESRVEGLAQIGRLAAEFLEQADLTRRQTERLELLRLAEEMAGVGQWRLDAETMAVTWSDEVYRIHGVERGAFDPSYDDAVGFYHPDDRAPLMKAIARGLETGEGYKHRMRLIRRDGAERLVLTHADTERGPDGKVTAMFGVFQDVTEQERIHDAVAASERAFRNLAEQTSDIIAVFALDGTFRYVSPAITRLTGWEPDELIGRKTWDVIHPDDHPQVKQAYADFFAAGPGGPSPQLRYRGLHKDGSYRWLDAQPSILWDENGRPIEIQDNARDATATKQLEDDLMAERDRAEAAARTKTEFLANMSHELRTPLTSVIGFAGLLKESKDLGPDERRYVDRIATSSDALLGVINDILDYSKLEAEAVGLDPLAFDPRGMIAGAVGIVESQCEAKGLTLVQTTDESVPAGLMGDEGRLRQVTLNLLSNAVKFTGQGGVTVAATYEDGRLRVAVSDTGIGISEEKAATLFRRFVQADASTTRTFGGTGLGLAISRRLIEMMGGTIGVDSEPGIGSTFWFEVPLVPADPGQVAGGHDAETAVDGTLRILMADDAPANRELVSAILGGMGLSIDGVENGAEAVEAVRSGTYDLVLMDVHMPVMDGLTATREIRAMAGEAGRVPIIALTANVQPEQVRTCHEVGMDAHVGKPIQVAELMATISRVLGASEACEDLAAAG</sequence>
<dbReference type="PROSITE" id="PS50112">
    <property type="entry name" value="PAS"/>
    <property type="match status" value="1"/>
</dbReference>
<feature type="domain" description="PAS" evidence="8">
    <location>
        <begin position="282"/>
        <end position="352"/>
    </location>
</feature>
<dbReference type="EMBL" id="JACIJB010000001">
    <property type="protein sequence ID" value="MBB5660004.1"/>
    <property type="molecule type" value="Genomic_DNA"/>
</dbReference>
<evidence type="ECO:0000259" key="7">
    <source>
        <dbReference type="PROSITE" id="PS50110"/>
    </source>
</evidence>
<feature type="domain" description="PAC" evidence="9">
    <location>
        <begin position="229"/>
        <end position="281"/>
    </location>
</feature>
<dbReference type="SMART" id="SM00387">
    <property type="entry name" value="HATPase_c"/>
    <property type="match status" value="1"/>
</dbReference>
<dbReference type="SUPFAM" id="SSF47384">
    <property type="entry name" value="Homodimeric domain of signal transducing histidine kinase"/>
    <property type="match status" value="1"/>
</dbReference>
<dbReference type="PROSITE" id="PS50110">
    <property type="entry name" value="RESPONSE_REGULATORY"/>
    <property type="match status" value="1"/>
</dbReference>
<dbReference type="Pfam" id="PF02518">
    <property type="entry name" value="HATPase_c"/>
    <property type="match status" value="1"/>
</dbReference>
<protein>
    <recommendedName>
        <fullName evidence="2">histidine kinase</fullName>
        <ecNumber evidence="2">2.7.13.3</ecNumber>
    </recommendedName>
</protein>
<dbReference type="EC" id="2.7.13.3" evidence="2"/>
<dbReference type="SUPFAM" id="SSF55785">
    <property type="entry name" value="PYP-like sensor domain (PAS domain)"/>
    <property type="match status" value="2"/>
</dbReference>
<evidence type="ECO:0000259" key="8">
    <source>
        <dbReference type="PROSITE" id="PS50112"/>
    </source>
</evidence>
<dbReference type="PROSITE" id="PS50109">
    <property type="entry name" value="HIS_KIN"/>
    <property type="match status" value="1"/>
</dbReference>
<dbReference type="InterPro" id="IPR005467">
    <property type="entry name" value="His_kinase_dom"/>
</dbReference>
<dbReference type="SMART" id="SM00388">
    <property type="entry name" value="HisKA"/>
    <property type="match status" value="1"/>
</dbReference>
<dbReference type="InterPro" id="IPR000014">
    <property type="entry name" value="PAS"/>
</dbReference>
<comment type="caution">
    <text evidence="10">The sequence shown here is derived from an EMBL/GenBank/DDBJ whole genome shotgun (WGS) entry which is preliminary data.</text>
</comment>
<dbReference type="Pfam" id="PF08447">
    <property type="entry name" value="PAS_3"/>
    <property type="match status" value="2"/>
</dbReference>
<name>A0A7W9A230_9CAUL</name>
<evidence type="ECO:0000256" key="5">
    <source>
        <dbReference type="PROSITE-ProRule" id="PRU00169"/>
    </source>
</evidence>
<dbReference type="Gene3D" id="3.30.565.10">
    <property type="entry name" value="Histidine kinase-like ATPase, C-terminal domain"/>
    <property type="match status" value="1"/>
</dbReference>
<dbReference type="Proteomes" id="UP000548978">
    <property type="component" value="Unassembled WGS sequence"/>
</dbReference>
<dbReference type="InterPro" id="IPR011006">
    <property type="entry name" value="CheY-like_superfamily"/>
</dbReference>
<dbReference type="Gene3D" id="3.30.450.40">
    <property type="match status" value="1"/>
</dbReference>
<accession>A0A7W9A230</accession>
<dbReference type="PANTHER" id="PTHR45339:SF5">
    <property type="entry name" value="HISTIDINE KINASE"/>
    <property type="match status" value="1"/>
</dbReference>
<dbReference type="InterPro" id="IPR036097">
    <property type="entry name" value="HisK_dim/P_sf"/>
</dbReference>
<evidence type="ECO:0000259" key="6">
    <source>
        <dbReference type="PROSITE" id="PS50109"/>
    </source>
</evidence>
<dbReference type="RefSeq" id="WP_164461772.1">
    <property type="nucleotide sequence ID" value="NZ_JACIJB010000001.1"/>
</dbReference>
<dbReference type="Gene3D" id="3.40.50.2300">
    <property type="match status" value="1"/>
</dbReference>
<evidence type="ECO:0000256" key="2">
    <source>
        <dbReference type="ARBA" id="ARBA00012438"/>
    </source>
</evidence>
<dbReference type="PANTHER" id="PTHR45339">
    <property type="entry name" value="HYBRID SIGNAL TRANSDUCTION HISTIDINE KINASE J"/>
    <property type="match status" value="1"/>
</dbReference>
<feature type="domain" description="Response regulatory" evidence="7">
    <location>
        <begin position="666"/>
        <end position="783"/>
    </location>
</feature>
<dbReference type="InterPro" id="IPR036890">
    <property type="entry name" value="HATPase_C_sf"/>
</dbReference>
<dbReference type="InterPro" id="IPR001789">
    <property type="entry name" value="Sig_transdc_resp-reg_receiver"/>
</dbReference>
<evidence type="ECO:0000256" key="4">
    <source>
        <dbReference type="ARBA" id="ARBA00023012"/>
    </source>
</evidence>
<dbReference type="SUPFAM" id="SSF52172">
    <property type="entry name" value="CheY-like"/>
    <property type="match status" value="1"/>
</dbReference>
<evidence type="ECO:0000256" key="3">
    <source>
        <dbReference type="ARBA" id="ARBA00022553"/>
    </source>
</evidence>
<feature type="domain" description="Histidine kinase" evidence="6">
    <location>
        <begin position="428"/>
        <end position="645"/>
    </location>
</feature>
<dbReference type="InterPro" id="IPR013655">
    <property type="entry name" value="PAS_fold_3"/>
</dbReference>
<evidence type="ECO:0000259" key="9">
    <source>
        <dbReference type="PROSITE" id="PS50113"/>
    </source>
</evidence>
<dbReference type="InterPro" id="IPR000700">
    <property type="entry name" value="PAS-assoc_C"/>
</dbReference>
<dbReference type="AlphaFoldDB" id="A0A7W9A230"/>
<feature type="modified residue" description="4-aspartylphosphate" evidence="5">
    <location>
        <position position="715"/>
    </location>
</feature>
<dbReference type="Pfam" id="PF00512">
    <property type="entry name" value="HisKA"/>
    <property type="match status" value="1"/>
</dbReference>
<dbReference type="NCBIfam" id="TIGR00229">
    <property type="entry name" value="sensory_box"/>
    <property type="match status" value="2"/>
</dbReference>
<dbReference type="Pfam" id="PF00072">
    <property type="entry name" value="Response_reg"/>
    <property type="match status" value="1"/>
</dbReference>
<dbReference type="Gene3D" id="2.10.70.100">
    <property type="match status" value="1"/>
</dbReference>
<dbReference type="SMART" id="SM00086">
    <property type="entry name" value="PAC"/>
    <property type="match status" value="2"/>
</dbReference>
<dbReference type="SUPFAM" id="SSF55874">
    <property type="entry name" value="ATPase domain of HSP90 chaperone/DNA topoisomerase II/histidine kinase"/>
    <property type="match status" value="1"/>
</dbReference>
<dbReference type="InterPro" id="IPR003594">
    <property type="entry name" value="HATPase_dom"/>
</dbReference>
<dbReference type="PRINTS" id="PR00344">
    <property type="entry name" value="BCTRLSENSOR"/>
</dbReference>
<dbReference type="Gene3D" id="1.10.287.130">
    <property type="match status" value="1"/>
</dbReference>
<reference evidence="10 11" key="1">
    <citation type="submission" date="2020-08" db="EMBL/GenBank/DDBJ databases">
        <title>Genomic Encyclopedia of Type Strains, Phase IV (KMG-IV): sequencing the most valuable type-strain genomes for metagenomic binning, comparative biology and taxonomic classification.</title>
        <authorList>
            <person name="Goeker M."/>
        </authorList>
    </citation>
    <scope>NUCLEOTIDE SEQUENCE [LARGE SCALE GENOMIC DNA]</scope>
    <source>
        <strain evidence="10 11">DSM 24448</strain>
    </source>
</reference>
<dbReference type="InterPro" id="IPR029016">
    <property type="entry name" value="GAF-like_dom_sf"/>
</dbReference>
<dbReference type="SMART" id="SM00448">
    <property type="entry name" value="REC"/>
    <property type="match status" value="1"/>
</dbReference>
<comment type="catalytic activity">
    <reaction evidence="1">
        <text>ATP + protein L-histidine = ADP + protein N-phospho-L-histidine.</text>
        <dbReference type="EC" id="2.7.13.3"/>
    </reaction>
</comment>